<organism evidence="2 3">
    <name type="scientific">Streptomyces coacervatus</name>
    <dbReference type="NCBI Taxonomy" id="647381"/>
    <lineage>
        <taxon>Bacteria</taxon>
        <taxon>Bacillati</taxon>
        <taxon>Actinomycetota</taxon>
        <taxon>Actinomycetes</taxon>
        <taxon>Kitasatosporales</taxon>
        <taxon>Streptomycetaceae</taxon>
        <taxon>Streptomyces</taxon>
    </lineage>
</organism>
<dbReference type="InterPro" id="IPR036291">
    <property type="entry name" value="NAD(P)-bd_dom_sf"/>
</dbReference>
<evidence type="ECO:0000313" key="2">
    <source>
        <dbReference type="EMBL" id="GAA3828317.1"/>
    </source>
</evidence>
<feature type="domain" description="Gfo/Idh/MocA-like oxidoreductase N-terminal" evidence="1">
    <location>
        <begin position="2"/>
        <end position="42"/>
    </location>
</feature>
<name>A0ABP7IVY3_9ACTN</name>
<reference evidence="3" key="1">
    <citation type="journal article" date="2019" name="Int. J. Syst. Evol. Microbiol.">
        <title>The Global Catalogue of Microorganisms (GCM) 10K type strain sequencing project: providing services to taxonomists for standard genome sequencing and annotation.</title>
        <authorList>
            <consortium name="The Broad Institute Genomics Platform"/>
            <consortium name="The Broad Institute Genome Sequencing Center for Infectious Disease"/>
            <person name="Wu L."/>
            <person name="Ma J."/>
        </authorList>
    </citation>
    <scope>NUCLEOTIDE SEQUENCE [LARGE SCALE GENOMIC DNA]</scope>
    <source>
        <strain evidence="3">JCM 17138</strain>
    </source>
</reference>
<keyword evidence="3" id="KW-1185">Reference proteome</keyword>
<comment type="caution">
    <text evidence="2">The sequence shown here is derived from an EMBL/GenBank/DDBJ whole genome shotgun (WGS) entry which is preliminary data.</text>
</comment>
<dbReference type="Proteomes" id="UP001501009">
    <property type="component" value="Unassembled WGS sequence"/>
</dbReference>
<dbReference type="Pfam" id="PF01408">
    <property type="entry name" value="GFO_IDH_MocA"/>
    <property type="match status" value="1"/>
</dbReference>
<evidence type="ECO:0000259" key="1">
    <source>
        <dbReference type="Pfam" id="PF01408"/>
    </source>
</evidence>
<gene>
    <name evidence="2" type="ORF">GCM10022403_071980</name>
</gene>
<dbReference type="EMBL" id="BAABDE010000028">
    <property type="protein sequence ID" value="GAA3828317.1"/>
    <property type="molecule type" value="Genomic_DNA"/>
</dbReference>
<sequence length="44" mass="4762">MVPFLSDYRDLLAREDVDAVVISSPAVHHAEQIAAAARAGKHHP</sequence>
<accession>A0ABP7IVY3</accession>
<dbReference type="InterPro" id="IPR000683">
    <property type="entry name" value="Gfo/Idh/MocA-like_OxRdtase_N"/>
</dbReference>
<protein>
    <recommendedName>
        <fullName evidence="1">Gfo/Idh/MocA-like oxidoreductase N-terminal domain-containing protein</fullName>
    </recommendedName>
</protein>
<dbReference type="Gene3D" id="3.40.50.720">
    <property type="entry name" value="NAD(P)-binding Rossmann-like Domain"/>
    <property type="match status" value="1"/>
</dbReference>
<evidence type="ECO:0000313" key="3">
    <source>
        <dbReference type="Proteomes" id="UP001501009"/>
    </source>
</evidence>
<dbReference type="SUPFAM" id="SSF51735">
    <property type="entry name" value="NAD(P)-binding Rossmann-fold domains"/>
    <property type="match status" value="1"/>
</dbReference>
<proteinExistence type="predicted"/>